<evidence type="ECO:0008006" key="4">
    <source>
        <dbReference type="Google" id="ProtNLM"/>
    </source>
</evidence>
<evidence type="ECO:0000256" key="1">
    <source>
        <dbReference type="SAM" id="SignalP"/>
    </source>
</evidence>
<dbReference type="OrthoDB" id="7859997at2"/>
<protein>
    <recommendedName>
        <fullName evidence="4">5-aminolevulic acid synthase</fullName>
    </recommendedName>
</protein>
<dbReference type="KEGG" id="rbg:BG454_02135"/>
<feature type="chain" id="PRO_5014687904" description="5-aminolevulic acid synthase" evidence="1">
    <location>
        <begin position="23"/>
        <end position="133"/>
    </location>
</feature>
<dbReference type="EMBL" id="CP024899">
    <property type="protein sequence ID" value="ATX64783.1"/>
    <property type="molecule type" value="Genomic_DNA"/>
</dbReference>
<dbReference type="RefSeq" id="WP_071479892.1">
    <property type="nucleotide sequence ID" value="NZ_CP024899.1"/>
</dbReference>
<evidence type="ECO:0000313" key="2">
    <source>
        <dbReference type="EMBL" id="ATX64783.1"/>
    </source>
</evidence>
<reference evidence="2 3" key="1">
    <citation type="submission" date="2017-11" db="EMBL/GenBank/DDBJ databases">
        <title>Revised Sequence and Annotation of the Rhodobaca barguzinensis strain alga05 Genome.</title>
        <authorList>
            <person name="Kopejtka K."/>
            <person name="Tomasch J.M."/>
            <person name="Bunk B."/>
            <person name="Koblizek M."/>
        </authorList>
    </citation>
    <scope>NUCLEOTIDE SEQUENCE [LARGE SCALE GENOMIC DNA]</scope>
    <source>
        <strain evidence="3">alga05</strain>
    </source>
</reference>
<dbReference type="Proteomes" id="UP000228948">
    <property type="component" value="Chromosome"/>
</dbReference>
<organism evidence="2 3">
    <name type="scientific">Roseinatronobacter bogoriensis subsp. barguzinensis</name>
    <dbReference type="NCBI Taxonomy" id="441209"/>
    <lineage>
        <taxon>Bacteria</taxon>
        <taxon>Pseudomonadati</taxon>
        <taxon>Pseudomonadota</taxon>
        <taxon>Alphaproteobacteria</taxon>
        <taxon>Rhodobacterales</taxon>
        <taxon>Paracoccaceae</taxon>
        <taxon>Roseinatronobacter</taxon>
    </lineage>
</organism>
<name>A0A2K8KA77_9RHOB</name>
<sequence>MRLKTIGLAAGLMLASTALVSAQDIQAESYQLDGVQITVIAHPFLAEDELMTLRLVGQNRDALELFVPDGPGYAALAIAPEEGFVRNGVPVDSAIAISGLQDIDTARASALEACDAARQTTQNCVVALEVAPR</sequence>
<gene>
    <name evidence="2" type="ORF">BG454_02135</name>
</gene>
<accession>A0A2K8KA77</accession>
<proteinExistence type="predicted"/>
<keyword evidence="1" id="KW-0732">Signal</keyword>
<evidence type="ECO:0000313" key="3">
    <source>
        <dbReference type="Proteomes" id="UP000228948"/>
    </source>
</evidence>
<dbReference type="AlphaFoldDB" id="A0A2K8KA77"/>
<feature type="signal peptide" evidence="1">
    <location>
        <begin position="1"/>
        <end position="22"/>
    </location>
</feature>
<keyword evidence="3" id="KW-1185">Reference proteome</keyword>
<dbReference type="STRING" id="441209.GCA_001870665_00800"/>